<organism evidence="7 8">
    <name type="scientific">Planktothrix agardhii</name>
    <name type="common">Oscillatoria agardhii</name>
    <dbReference type="NCBI Taxonomy" id="1160"/>
    <lineage>
        <taxon>Bacteria</taxon>
        <taxon>Bacillati</taxon>
        <taxon>Cyanobacteriota</taxon>
        <taxon>Cyanophyceae</taxon>
        <taxon>Oscillatoriophycideae</taxon>
        <taxon>Oscillatoriales</taxon>
        <taxon>Microcoleaceae</taxon>
        <taxon>Planktothrix</taxon>
    </lineage>
</organism>
<dbReference type="InterPro" id="IPR027094">
    <property type="entry name" value="Mitofusin_fam"/>
</dbReference>
<keyword evidence="3" id="KW-0378">Hydrolase</keyword>
<evidence type="ECO:0000313" key="8">
    <source>
        <dbReference type="Proteomes" id="UP001153761"/>
    </source>
</evidence>
<dbReference type="SUPFAM" id="SSF52540">
    <property type="entry name" value="P-loop containing nucleoside triphosphate hydrolases"/>
    <property type="match status" value="1"/>
</dbReference>
<evidence type="ECO:0000256" key="2">
    <source>
        <dbReference type="ARBA" id="ARBA00022741"/>
    </source>
</evidence>
<dbReference type="Pfam" id="PF01926">
    <property type="entry name" value="MMR_HSR1"/>
    <property type="match status" value="1"/>
</dbReference>
<evidence type="ECO:0000256" key="1">
    <source>
        <dbReference type="ARBA" id="ARBA00004370"/>
    </source>
</evidence>
<dbReference type="PANTHER" id="PTHR10465">
    <property type="entry name" value="TRANSMEMBRANE GTPASE FZO1"/>
    <property type="match status" value="1"/>
</dbReference>
<dbReference type="RefSeq" id="WP_214560655.1">
    <property type="nucleotide sequence ID" value="NZ_CAJCFV010000105.1"/>
</dbReference>
<feature type="domain" description="G" evidence="6">
    <location>
        <begin position="34"/>
        <end position="144"/>
    </location>
</feature>
<evidence type="ECO:0000259" key="6">
    <source>
        <dbReference type="Pfam" id="PF01926"/>
    </source>
</evidence>
<keyword evidence="4" id="KW-0342">GTP-binding</keyword>
<dbReference type="NCBIfam" id="TIGR00231">
    <property type="entry name" value="small_GTP"/>
    <property type="match status" value="1"/>
</dbReference>
<keyword evidence="5" id="KW-0472">Membrane</keyword>
<evidence type="ECO:0000256" key="3">
    <source>
        <dbReference type="ARBA" id="ARBA00022801"/>
    </source>
</evidence>
<dbReference type="InterPro" id="IPR006073">
    <property type="entry name" value="GTP-bd"/>
</dbReference>
<dbReference type="GO" id="GO:0016020">
    <property type="term" value="C:membrane"/>
    <property type="evidence" value="ECO:0007669"/>
    <property type="project" value="UniProtKB-SubCell"/>
</dbReference>
<dbReference type="InterPro" id="IPR027417">
    <property type="entry name" value="P-loop_NTPase"/>
</dbReference>
<name>A0AAD1V5Y6_PLAAG</name>
<dbReference type="GO" id="GO:0005525">
    <property type="term" value="F:GTP binding"/>
    <property type="evidence" value="ECO:0007669"/>
    <property type="project" value="UniProtKB-KW"/>
</dbReference>
<dbReference type="AlphaFoldDB" id="A0AAD1V5Y6"/>
<keyword evidence="2" id="KW-0547">Nucleotide-binding</keyword>
<dbReference type="InterPro" id="IPR005225">
    <property type="entry name" value="Small_GTP-bd"/>
</dbReference>
<dbReference type="GO" id="GO:0003924">
    <property type="term" value="F:GTPase activity"/>
    <property type="evidence" value="ECO:0007669"/>
    <property type="project" value="InterPro"/>
</dbReference>
<evidence type="ECO:0000256" key="4">
    <source>
        <dbReference type="ARBA" id="ARBA00023134"/>
    </source>
</evidence>
<reference evidence="7" key="1">
    <citation type="submission" date="2020-09" db="EMBL/GenBank/DDBJ databases">
        <authorList>
            <person name="Blom J."/>
        </authorList>
    </citation>
    <scope>NUCLEOTIDE SEQUENCE</scope>
    <source>
        <strain evidence="7">No.66</strain>
    </source>
</reference>
<dbReference type="Proteomes" id="UP001153761">
    <property type="component" value="Chromosome"/>
</dbReference>
<dbReference type="Gene3D" id="3.40.50.300">
    <property type="entry name" value="P-loop containing nucleotide triphosphate hydrolases"/>
    <property type="match status" value="1"/>
</dbReference>
<proteinExistence type="predicted"/>
<evidence type="ECO:0000256" key="5">
    <source>
        <dbReference type="ARBA" id="ARBA00023136"/>
    </source>
</evidence>
<comment type="subcellular location">
    <subcellularLocation>
        <location evidence="1">Membrane</location>
    </subcellularLocation>
</comment>
<sequence>MSSTLPRSPDDIEFYRKVEYEIAEKAKDFSKTLNIAVIGKVSSGKSSLINAFLRRNRHNPVAKVGAESGITKKLQFIPLSERIYIVDSPGLEDVRQENSKITQAFLSHIDVGILVVCGSSDATQKTYVDELKKYCDRVFVVLNKIDEYDKLERSALDKVIAQWKSDLQVQKIYPVCTFGYDPKR</sequence>
<protein>
    <submittedName>
        <fullName evidence="7">GTPase Der</fullName>
    </submittedName>
</protein>
<evidence type="ECO:0000313" key="7">
    <source>
        <dbReference type="EMBL" id="CAD5941905.1"/>
    </source>
</evidence>
<dbReference type="PANTHER" id="PTHR10465:SF0">
    <property type="entry name" value="SARCALUMENIN"/>
    <property type="match status" value="1"/>
</dbReference>
<accession>A0AAD1V5Y6</accession>
<gene>
    <name evidence="7" type="primary">der</name>
    <name evidence="7" type="ORF">PANO66_02034</name>
</gene>
<dbReference type="EMBL" id="LR882963">
    <property type="protein sequence ID" value="CAD5941905.1"/>
    <property type="molecule type" value="Genomic_DNA"/>
</dbReference>